<evidence type="ECO:0000259" key="3">
    <source>
        <dbReference type="PROSITE" id="PS50104"/>
    </source>
</evidence>
<dbReference type="Pfam" id="PF01582">
    <property type="entry name" value="TIR"/>
    <property type="match status" value="1"/>
</dbReference>
<keyword evidence="2" id="KW-0520">NAD</keyword>
<reference evidence="4" key="1">
    <citation type="submission" date="2018-11" db="EMBL/GenBank/DDBJ databases">
        <authorList>
            <consortium name="Genoscope - CEA"/>
            <person name="William W."/>
        </authorList>
    </citation>
    <scope>NUCLEOTIDE SEQUENCE</scope>
</reference>
<keyword evidence="1" id="KW-0677">Repeat</keyword>
<dbReference type="SUPFAM" id="SSF52200">
    <property type="entry name" value="Toll/Interleukin receptor TIR domain"/>
    <property type="match status" value="1"/>
</dbReference>
<dbReference type="PROSITE" id="PS50104">
    <property type="entry name" value="TIR"/>
    <property type="match status" value="1"/>
</dbReference>
<dbReference type="PANTHER" id="PTHR11017:SF569">
    <property type="entry name" value="DISEASE RESISTANCE PROTEIN"/>
    <property type="match status" value="1"/>
</dbReference>
<organism evidence="4">
    <name type="scientific">Brassica oleracea</name>
    <name type="common">Wild cabbage</name>
    <dbReference type="NCBI Taxonomy" id="3712"/>
    <lineage>
        <taxon>Eukaryota</taxon>
        <taxon>Viridiplantae</taxon>
        <taxon>Streptophyta</taxon>
        <taxon>Embryophyta</taxon>
        <taxon>Tracheophyta</taxon>
        <taxon>Spermatophyta</taxon>
        <taxon>Magnoliopsida</taxon>
        <taxon>eudicotyledons</taxon>
        <taxon>Gunneridae</taxon>
        <taxon>Pentapetalae</taxon>
        <taxon>rosids</taxon>
        <taxon>malvids</taxon>
        <taxon>Brassicales</taxon>
        <taxon>Brassicaceae</taxon>
        <taxon>Brassiceae</taxon>
        <taxon>Brassica</taxon>
    </lineage>
</organism>
<dbReference type="FunFam" id="3.40.50.10140:FF:000007">
    <property type="entry name" value="Disease resistance protein (TIR-NBS-LRR class)"/>
    <property type="match status" value="1"/>
</dbReference>
<protein>
    <recommendedName>
        <fullName evidence="3">TIR domain-containing protein</fullName>
    </recommendedName>
</protein>
<dbReference type="GO" id="GO:0006952">
    <property type="term" value="P:defense response"/>
    <property type="evidence" value="ECO:0007669"/>
    <property type="project" value="InterPro"/>
</dbReference>
<sequence>MEKYILVLFFSDVNYFAEELLKSSSYSLDSEMDDISLSGGSSRNWKNDVFLSFYGNDVRKTLISHLYKEFSIRRISAINDDMLASGDDLATELVHGIRESRIAIVVLSNNYASSSWCLDELVEIIKCGDEIGQQVIPVYYGVEPAHIRTQILDLGKASKKGYTVDNYKQQKWVEALTVLDQHKGYYFTDWDSEAEIIQKMADDISFALNITPKEYLDVVGATMPSSLNQETGKALYDRLNWNEKVLFRHIACFLNNETYENVMRLLEDSGLDVGGGLKILFDASLIQISEERVISIHHVVQKIGRDEVLEPFIHQPAKRQLLMDTGEGCDVLIDQTGNEDVVSISFKLSEIETSRRDERVIGMKKLQFLRMFKESLYGKEVRFHLVKGLLFVGIP</sequence>
<gene>
    <name evidence="4" type="ORF">BOLC4T26218H</name>
</gene>
<dbReference type="Pfam" id="PF23282">
    <property type="entry name" value="WHD_ROQ1"/>
    <property type="match status" value="1"/>
</dbReference>
<dbReference type="InterPro" id="IPR000157">
    <property type="entry name" value="TIR_dom"/>
</dbReference>
<dbReference type="PANTHER" id="PTHR11017">
    <property type="entry name" value="LEUCINE-RICH REPEAT-CONTAINING PROTEIN"/>
    <property type="match status" value="1"/>
</dbReference>
<evidence type="ECO:0000313" key="4">
    <source>
        <dbReference type="EMBL" id="VDD11577.1"/>
    </source>
</evidence>
<dbReference type="EMBL" id="LR031873">
    <property type="protein sequence ID" value="VDD11577.1"/>
    <property type="molecule type" value="Genomic_DNA"/>
</dbReference>
<evidence type="ECO:0000256" key="2">
    <source>
        <dbReference type="ARBA" id="ARBA00023027"/>
    </source>
</evidence>
<feature type="domain" description="TIR" evidence="3">
    <location>
        <begin position="45"/>
        <end position="208"/>
    </location>
</feature>
<dbReference type="AlphaFoldDB" id="A0A3P6BZ30"/>
<evidence type="ECO:0000256" key="1">
    <source>
        <dbReference type="ARBA" id="ARBA00022737"/>
    </source>
</evidence>
<dbReference type="InterPro" id="IPR044974">
    <property type="entry name" value="Disease_R_plants"/>
</dbReference>
<proteinExistence type="predicted"/>
<dbReference type="SMART" id="SM00255">
    <property type="entry name" value="TIR"/>
    <property type="match status" value="1"/>
</dbReference>
<name>A0A3P6BZ30_BRAOL</name>
<dbReference type="Gene3D" id="3.40.50.10140">
    <property type="entry name" value="Toll/interleukin-1 receptor homology (TIR) domain"/>
    <property type="match status" value="1"/>
</dbReference>
<dbReference type="GO" id="GO:0007165">
    <property type="term" value="P:signal transduction"/>
    <property type="evidence" value="ECO:0007669"/>
    <property type="project" value="InterPro"/>
</dbReference>
<dbReference type="InterPro" id="IPR035897">
    <property type="entry name" value="Toll_tir_struct_dom_sf"/>
</dbReference>
<dbReference type="InterPro" id="IPR058192">
    <property type="entry name" value="WHD_ROQ1-like"/>
</dbReference>
<accession>A0A3P6BZ30</accession>